<dbReference type="PANTHER" id="PTHR42970:SF1">
    <property type="entry name" value="PECTATE LYASE C-RELATED"/>
    <property type="match status" value="1"/>
</dbReference>
<dbReference type="InterPro" id="IPR018082">
    <property type="entry name" value="AmbAllergen"/>
</dbReference>
<keyword evidence="2 4" id="KW-0732">Signal</keyword>
<keyword evidence="1" id="KW-0479">Metal-binding</keyword>
<feature type="signal peptide" evidence="4">
    <location>
        <begin position="1"/>
        <end position="23"/>
    </location>
</feature>
<evidence type="ECO:0000313" key="5">
    <source>
        <dbReference type="EMBL" id="SHF79551.1"/>
    </source>
</evidence>
<proteinExistence type="predicted"/>
<evidence type="ECO:0000256" key="3">
    <source>
        <dbReference type="ARBA" id="ARBA00023180"/>
    </source>
</evidence>
<dbReference type="AlphaFoldDB" id="A0A1M5EKF1"/>
<dbReference type="PANTHER" id="PTHR42970">
    <property type="entry name" value="PECTATE LYASE C-RELATED"/>
    <property type="match status" value="1"/>
</dbReference>
<dbReference type="SUPFAM" id="SSF51126">
    <property type="entry name" value="Pectin lyase-like"/>
    <property type="match status" value="1"/>
</dbReference>
<dbReference type="PRINTS" id="PR00807">
    <property type="entry name" value="AMBALLERGEN"/>
</dbReference>
<dbReference type="Proteomes" id="UP000184520">
    <property type="component" value="Unassembled WGS sequence"/>
</dbReference>
<feature type="chain" id="PRO_5012612455" description="Pectate lyase" evidence="4">
    <location>
        <begin position="24"/>
        <end position="422"/>
    </location>
</feature>
<evidence type="ECO:0000313" key="6">
    <source>
        <dbReference type="Proteomes" id="UP000184520"/>
    </source>
</evidence>
<accession>A0A1M5EKF1</accession>
<name>A0A1M5EKF1_9ALTE</name>
<evidence type="ECO:0000256" key="2">
    <source>
        <dbReference type="ARBA" id="ARBA00022729"/>
    </source>
</evidence>
<dbReference type="GO" id="GO:0046872">
    <property type="term" value="F:metal ion binding"/>
    <property type="evidence" value="ECO:0007669"/>
    <property type="project" value="UniProtKB-KW"/>
</dbReference>
<organism evidence="5 6">
    <name type="scientific">Marisediminitalea aggregata</name>
    <dbReference type="NCBI Taxonomy" id="634436"/>
    <lineage>
        <taxon>Bacteria</taxon>
        <taxon>Pseudomonadati</taxon>
        <taxon>Pseudomonadota</taxon>
        <taxon>Gammaproteobacteria</taxon>
        <taxon>Alteromonadales</taxon>
        <taxon>Alteromonadaceae</taxon>
        <taxon>Marisediminitalea</taxon>
    </lineage>
</organism>
<dbReference type="OrthoDB" id="8737820at2"/>
<evidence type="ECO:0000256" key="1">
    <source>
        <dbReference type="ARBA" id="ARBA00022723"/>
    </source>
</evidence>
<keyword evidence="3" id="KW-0325">Glycoprotein</keyword>
<dbReference type="InterPro" id="IPR012334">
    <property type="entry name" value="Pectin_lyas_fold"/>
</dbReference>
<evidence type="ECO:0008006" key="7">
    <source>
        <dbReference type="Google" id="ProtNLM"/>
    </source>
</evidence>
<dbReference type="RefSeq" id="WP_073317097.1">
    <property type="nucleotide sequence ID" value="NZ_FQWD01000001.1"/>
</dbReference>
<dbReference type="InterPro" id="IPR011050">
    <property type="entry name" value="Pectin_lyase_fold/virulence"/>
</dbReference>
<sequence>MAKPVSFIIAFFCGLLFYSQAHGASLEKAFEGAVGFGQYTQGGRGGITYVVTSLDDNPEHPEPGTLRHAVKQKGARIVEFAVSGVIHLKDVLEITRDHITINGQTSPYGIVIAGAQTSIKANQVIIRYLRFRPGVKQGEGDALNARGRQDIIIDHCSLSWANDEVASFYNNQRFTLQNSIISESLKEAGHHKGSHGYGGIWGGAKASFIRNVIVHHDSRNPRINGYRLKPPYPQSETLVDIRNNVFYNWGDNSGYGAEGGKFNLINNFYKPGPASEAKHFFQFWAKPELPGTQAFIAGNEIDGRPDATENNRLGLSVKNQKKLSAEAVEAVYASTLVNIPFEQPDSTTLSPKEAYDLLIIKGDVGANRNAGGEFQDSVDTRLLSEIRRGEPTFGNGLINTELTVLSAGGWADYAKEFSAGAQ</sequence>
<dbReference type="Gene3D" id="2.160.20.10">
    <property type="entry name" value="Single-stranded right-handed beta-helix, Pectin lyase-like"/>
    <property type="match status" value="1"/>
</dbReference>
<dbReference type="InterPro" id="IPR052063">
    <property type="entry name" value="Polysaccharide_Lyase_1"/>
</dbReference>
<evidence type="ECO:0000256" key="4">
    <source>
        <dbReference type="SAM" id="SignalP"/>
    </source>
</evidence>
<protein>
    <recommendedName>
        <fullName evidence="7">Pectate lyase</fullName>
    </recommendedName>
</protein>
<reference evidence="6" key="1">
    <citation type="submission" date="2016-11" db="EMBL/GenBank/DDBJ databases">
        <authorList>
            <person name="Varghese N."/>
            <person name="Submissions S."/>
        </authorList>
    </citation>
    <scope>NUCLEOTIDE SEQUENCE [LARGE SCALE GENOMIC DNA]</scope>
    <source>
        <strain evidence="6">CGMCC 1.8995</strain>
    </source>
</reference>
<dbReference type="EMBL" id="FQWD01000001">
    <property type="protein sequence ID" value="SHF79551.1"/>
    <property type="molecule type" value="Genomic_DNA"/>
</dbReference>
<gene>
    <name evidence="5" type="ORF">SAMN05216361_0427</name>
</gene>
<keyword evidence="6" id="KW-1185">Reference proteome</keyword>
<dbReference type="STRING" id="634436.SAMN05216361_0427"/>